<dbReference type="Pfam" id="PF24758">
    <property type="entry name" value="LRR_At5g56370"/>
    <property type="match status" value="1"/>
</dbReference>
<accession>A0A8T2A2X4</accession>
<name>A0A8T2A2X4_ARASU</name>
<dbReference type="InterPro" id="IPR055411">
    <property type="entry name" value="LRR_FXL15/At3g58940/PEG3-like"/>
</dbReference>
<dbReference type="InterPro" id="IPR055294">
    <property type="entry name" value="FBL60-like"/>
</dbReference>
<dbReference type="InterPro" id="IPR001810">
    <property type="entry name" value="F-box_dom"/>
</dbReference>
<proteinExistence type="predicted"/>
<dbReference type="OrthoDB" id="594804at2759"/>
<dbReference type="PANTHER" id="PTHR31293:SF25">
    <property type="entry name" value="F-BOX_RNI SUPERFAMILY PROTEIN"/>
    <property type="match status" value="1"/>
</dbReference>
<dbReference type="CDD" id="cd22160">
    <property type="entry name" value="F-box_AtFBL13-like"/>
    <property type="match status" value="1"/>
</dbReference>
<reference evidence="2 3" key="1">
    <citation type="submission" date="2020-12" db="EMBL/GenBank/DDBJ databases">
        <title>Concerted genomic and epigenomic changes stabilize Arabidopsis allopolyploids.</title>
        <authorList>
            <person name="Chen Z."/>
        </authorList>
    </citation>
    <scope>NUCLEOTIDE SEQUENCE [LARGE SCALE GENOMIC DNA]</scope>
    <source>
        <strain evidence="2">As9502</strain>
        <tissue evidence="2">Leaf</tissue>
    </source>
</reference>
<dbReference type="Pfam" id="PF00646">
    <property type="entry name" value="F-box"/>
    <property type="match status" value="1"/>
</dbReference>
<evidence type="ECO:0000313" key="3">
    <source>
        <dbReference type="Proteomes" id="UP000694251"/>
    </source>
</evidence>
<dbReference type="PROSITE" id="PS50181">
    <property type="entry name" value="FBOX"/>
    <property type="match status" value="1"/>
</dbReference>
<organism evidence="2 3">
    <name type="scientific">Arabidopsis suecica</name>
    <name type="common">Swedish thale-cress</name>
    <name type="synonym">Cardaminopsis suecica</name>
    <dbReference type="NCBI Taxonomy" id="45249"/>
    <lineage>
        <taxon>Eukaryota</taxon>
        <taxon>Viridiplantae</taxon>
        <taxon>Streptophyta</taxon>
        <taxon>Embryophyta</taxon>
        <taxon>Tracheophyta</taxon>
        <taxon>Spermatophyta</taxon>
        <taxon>Magnoliopsida</taxon>
        <taxon>eudicotyledons</taxon>
        <taxon>Gunneridae</taxon>
        <taxon>Pentapetalae</taxon>
        <taxon>rosids</taxon>
        <taxon>malvids</taxon>
        <taxon>Brassicales</taxon>
        <taxon>Brassicaceae</taxon>
        <taxon>Camelineae</taxon>
        <taxon>Arabidopsis</taxon>
    </lineage>
</organism>
<dbReference type="SMART" id="SM00579">
    <property type="entry name" value="FBD"/>
    <property type="match status" value="1"/>
</dbReference>
<dbReference type="Pfam" id="PF08387">
    <property type="entry name" value="FBD"/>
    <property type="match status" value="1"/>
</dbReference>
<dbReference type="PANTHER" id="PTHR31293">
    <property type="entry name" value="RNI-LIKE SUPERFAMILY PROTEIN"/>
    <property type="match status" value="1"/>
</dbReference>
<dbReference type="InterPro" id="IPR053781">
    <property type="entry name" value="F-box_AtFBL13-like"/>
</dbReference>
<protein>
    <submittedName>
        <fullName evidence="2">FBD domain</fullName>
    </submittedName>
</protein>
<evidence type="ECO:0000313" key="2">
    <source>
        <dbReference type="EMBL" id="KAG7566514.1"/>
    </source>
</evidence>
<dbReference type="InterPro" id="IPR006566">
    <property type="entry name" value="FBD"/>
</dbReference>
<comment type="caution">
    <text evidence="2">The sequence shown here is derived from an EMBL/GenBank/DDBJ whole genome shotgun (WGS) entry which is preliminary data.</text>
</comment>
<feature type="domain" description="F-box" evidence="1">
    <location>
        <begin position="1"/>
        <end position="54"/>
    </location>
</feature>
<dbReference type="EMBL" id="JAEFBJ010000010">
    <property type="protein sequence ID" value="KAG7566514.1"/>
    <property type="molecule type" value="Genomic_DNA"/>
</dbReference>
<sequence length="470" mass="54057">MDLFSSLPDEILCHILSFLTTKEAAFASVVSKRWRKQFALVPNLDIDDSVFLYPEEGKREREEILQSFMDFVDNVLALQGDSPIKKFSLKCKTGVNPRRVDGWICSVLQRGVLDMDLFIDFDQEYFMPRKMFISETLVELKLKCSLGVNWWARLGTVLPMLKTLILDSAWVRCDKIEKFLPAFPVLEELSMSFHEWPDWDETVSSASLRKLTICATGCKDFSNPKSISFDIPSLVYFDYSDMVAGDYPKGNLTNVVEARISLLLDEDQFKRARAPNNDEDDVLLRLRNGWKLMSGIRNVQKLYISLDTLEVLSLCSKSIPVFNNLKLLRVKTAKSEGWQGMPVLLRNCPHLETLVFEGLRHLVTERCGDACDCVSREDKGRSLASCPVKKLQIKGFRGTIRELEMIKHFLESFRCLEKVEIYAEEKGRTDLEVPGVLELIVQMLRLYNEFYSCDVQFLVRSSLDKKWTAQ</sequence>
<gene>
    <name evidence="2" type="ORF">ISN44_As10g030670</name>
</gene>
<dbReference type="AlphaFoldDB" id="A0A8T2A2X4"/>
<evidence type="ECO:0000259" key="1">
    <source>
        <dbReference type="PROSITE" id="PS50181"/>
    </source>
</evidence>
<dbReference type="Proteomes" id="UP000694251">
    <property type="component" value="Chromosome 10"/>
</dbReference>
<keyword evidence="3" id="KW-1185">Reference proteome</keyword>